<name>A0A5J9TIP9_9POAL</name>
<dbReference type="EMBL" id="RWGY01000039">
    <property type="protein sequence ID" value="TVU10748.1"/>
    <property type="molecule type" value="Genomic_DNA"/>
</dbReference>
<gene>
    <name evidence="1" type="ORF">EJB05_44294</name>
</gene>
<accession>A0A5J9TIP9</accession>
<feature type="non-terminal residue" evidence="1">
    <location>
        <position position="1"/>
    </location>
</feature>
<evidence type="ECO:0000313" key="2">
    <source>
        <dbReference type="Proteomes" id="UP000324897"/>
    </source>
</evidence>
<evidence type="ECO:0000313" key="1">
    <source>
        <dbReference type="EMBL" id="TVU10748.1"/>
    </source>
</evidence>
<dbReference type="AlphaFoldDB" id="A0A5J9TIP9"/>
<reference evidence="1 2" key="1">
    <citation type="journal article" date="2019" name="Sci. Rep.">
        <title>A high-quality genome of Eragrostis curvula grass provides insights into Poaceae evolution and supports new strategies to enhance forage quality.</title>
        <authorList>
            <person name="Carballo J."/>
            <person name="Santos B.A.C.M."/>
            <person name="Zappacosta D."/>
            <person name="Garbus I."/>
            <person name="Selva J.P."/>
            <person name="Gallo C.A."/>
            <person name="Diaz A."/>
            <person name="Albertini E."/>
            <person name="Caccamo M."/>
            <person name="Echenique V."/>
        </authorList>
    </citation>
    <scope>NUCLEOTIDE SEQUENCE [LARGE SCALE GENOMIC DNA]</scope>
    <source>
        <strain evidence="2">cv. Victoria</strain>
        <tissue evidence="1">Leaf</tissue>
    </source>
</reference>
<organism evidence="1 2">
    <name type="scientific">Eragrostis curvula</name>
    <name type="common">weeping love grass</name>
    <dbReference type="NCBI Taxonomy" id="38414"/>
    <lineage>
        <taxon>Eukaryota</taxon>
        <taxon>Viridiplantae</taxon>
        <taxon>Streptophyta</taxon>
        <taxon>Embryophyta</taxon>
        <taxon>Tracheophyta</taxon>
        <taxon>Spermatophyta</taxon>
        <taxon>Magnoliopsida</taxon>
        <taxon>Liliopsida</taxon>
        <taxon>Poales</taxon>
        <taxon>Poaceae</taxon>
        <taxon>PACMAD clade</taxon>
        <taxon>Chloridoideae</taxon>
        <taxon>Eragrostideae</taxon>
        <taxon>Eragrostidinae</taxon>
        <taxon>Eragrostis</taxon>
    </lineage>
</organism>
<proteinExistence type="predicted"/>
<keyword evidence="2" id="KW-1185">Reference proteome</keyword>
<sequence>MEDTPPPLPLALGPPHLIPPAPTRDTRAIAFLPDLGGFPWAIADESPFFRQVIDLRVPVSAVSWFGSGGGEVAAAAANSVSVFQPAPSSSAVWNPQDSFVVSRDGPLPRRLLSLLWPGRAPATALWWSALVFPCGPEHSPPGSSLRWILIKIRLF</sequence>
<protein>
    <submittedName>
        <fullName evidence="1">Uncharacterized protein</fullName>
    </submittedName>
</protein>
<comment type="caution">
    <text evidence="1">The sequence shown here is derived from an EMBL/GenBank/DDBJ whole genome shotgun (WGS) entry which is preliminary data.</text>
</comment>
<dbReference type="Gramene" id="TVU10748">
    <property type="protein sequence ID" value="TVU10748"/>
    <property type="gene ID" value="EJB05_44294"/>
</dbReference>
<dbReference type="Proteomes" id="UP000324897">
    <property type="component" value="Chromosome 3"/>
</dbReference>